<keyword evidence="2" id="KW-1185">Reference proteome</keyword>
<evidence type="ECO:0000313" key="2">
    <source>
        <dbReference type="Proteomes" id="UP000499080"/>
    </source>
</evidence>
<accession>A0A4Y2ITH7</accession>
<protein>
    <submittedName>
        <fullName evidence="1">Uncharacterized protein</fullName>
    </submittedName>
</protein>
<gene>
    <name evidence="1" type="ORF">AVEN_12469_1</name>
</gene>
<evidence type="ECO:0000313" key="1">
    <source>
        <dbReference type="EMBL" id="GBM80539.1"/>
    </source>
</evidence>
<proteinExistence type="predicted"/>
<comment type="caution">
    <text evidence="1">The sequence shown here is derived from an EMBL/GenBank/DDBJ whole genome shotgun (WGS) entry which is preliminary data.</text>
</comment>
<dbReference type="Proteomes" id="UP000499080">
    <property type="component" value="Unassembled WGS sequence"/>
</dbReference>
<dbReference type="AlphaFoldDB" id="A0A4Y2ITH7"/>
<sequence>MVDLVLLSLKRYEIEGKSGNKLVEHRRFSTKRHLMVMNAKNRTLKMHICLFAASETLTTRNLNEKRKDYLCACAQNIISEAVPSGGIRGTNNRVWWFPRVTSTFTCSDSTGLFPVGMSQTAGVCDPSANIAGPSMTHYGYLCQRGTHYATPCAT</sequence>
<reference evidence="1 2" key="1">
    <citation type="journal article" date="2019" name="Sci. Rep.">
        <title>Orb-weaving spider Araneus ventricosus genome elucidates the spidroin gene catalogue.</title>
        <authorList>
            <person name="Kono N."/>
            <person name="Nakamura H."/>
            <person name="Ohtoshi R."/>
            <person name="Moran D.A.P."/>
            <person name="Shinohara A."/>
            <person name="Yoshida Y."/>
            <person name="Fujiwara M."/>
            <person name="Mori M."/>
            <person name="Tomita M."/>
            <person name="Arakawa K."/>
        </authorList>
    </citation>
    <scope>NUCLEOTIDE SEQUENCE [LARGE SCALE GENOMIC DNA]</scope>
</reference>
<name>A0A4Y2ITH7_ARAVE</name>
<dbReference type="EMBL" id="BGPR01002890">
    <property type="protein sequence ID" value="GBM80539.1"/>
    <property type="molecule type" value="Genomic_DNA"/>
</dbReference>
<organism evidence="1 2">
    <name type="scientific">Araneus ventricosus</name>
    <name type="common">Orbweaver spider</name>
    <name type="synonym">Epeira ventricosa</name>
    <dbReference type="NCBI Taxonomy" id="182803"/>
    <lineage>
        <taxon>Eukaryota</taxon>
        <taxon>Metazoa</taxon>
        <taxon>Ecdysozoa</taxon>
        <taxon>Arthropoda</taxon>
        <taxon>Chelicerata</taxon>
        <taxon>Arachnida</taxon>
        <taxon>Araneae</taxon>
        <taxon>Araneomorphae</taxon>
        <taxon>Entelegynae</taxon>
        <taxon>Araneoidea</taxon>
        <taxon>Araneidae</taxon>
        <taxon>Araneus</taxon>
    </lineage>
</organism>